<dbReference type="Pfam" id="PF11807">
    <property type="entry name" value="UstYa"/>
    <property type="match status" value="1"/>
</dbReference>
<organism evidence="3 4">
    <name type="scientific">Penicillium hordei</name>
    <dbReference type="NCBI Taxonomy" id="40994"/>
    <lineage>
        <taxon>Eukaryota</taxon>
        <taxon>Fungi</taxon>
        <taxon>Dikarya</taxon>
        <taxon>Ascomycota</taxon>
        <taxon>Pezizomycotina</taxon>
        <taxon>Eurotiomycetes</taxon>
        <taxon>Eurotiomycetidae</taxon>
        <taxon>Eurotiales</taxon>
        <taxon>Aspergillaceae</taxon>
        <taxon>Penicillium</taxon>
    </lineage>
</organism>
<evidence type="ECO:0008006" key="5">
    <source>
        <dbReference type="Google" id="ProtNLM"/>
    </source>
</evidence>
<dbReference type="EMBL" id="JAQJAE010000005">
    <property type="protein sequence ID" value="KAJ5593540.1"/>
    <property type="molecule type" value="Genomic_DNA"/>
</dbReference>
<reference evidence="3" key="1">
    <citation type="journal article" date="2023" name="IMA Fungus">
        <title>Comparative genomic study of the Penicillium genus elucidates a diverse pangenome and 15 lateral gene transfer events.</title>
        <authorList>
            <person name="Petersen C."/>
            <person name="Sorensen T."/>
            <person name="Nielsen M.R."/>
            <person name="Sondergaard T.E."/>
            <person name="Sorensen J.L."/>
            <person name="Fitzpatrick D.A."/>
            <person name="Frisvad J.C."/>
            <person name="Nielsen K.L."/>
        </authorList>
    </citation>
    <scope>NUCLEOTIDE SEQUENCE</scope>
    <source>
        <strain evidence="3">IBT 12815</strain>
    </source>
</reference>
<dbReference type="PANTHER" id="PTHR33365">
    <property type="entry name" value="YALI0B05434P"/>
    <property type="match status" value="1"/>
</dbReference>
<dbReference type="PANTHER" id="PTHR33365:SF4">
    <property type="entry name" value="CYCLOCHLOROTINE BIOSYNTHESIS PROTEIN O"/>
    <property type="match status" value="1"/>
</dbReference>
<evidence type="ECO:0000313" key="3">
    <source>
        <dbReference type="EMBL" id="KAJ5593540.1"/>
    </source>
</evidence>
<dbReference type="AlphaFoldDB" id="A0AAD6DUL7"/>
<dbReference type="Proteomes" id="UP001213799">
    <property type="component" value="Unassembled WGS sequence"/>
</dbReference>
<evidence type="ECO:0000313" key="4">
    <source>
        <dbReference type="Proteomes" id="UP001213799"/>
    </source>
</evidence>
<comment type="pathway">
    <text evidence="1">Mycotoxin biosynthesis.</text>
</comment>
<protein>
    <recommendedName>
        <fullName evidence="5">Tat pathway signal sequence</fullName>
    </recommendedName>
</protein>
<reference evidence="3" key="2">
    <citation type="submission" date="2023-01" db="EMBL/GenBank/DDBJ databases">
        <authorList>
            <person name="Petersen C."/>
        </authorList>
    </citation>
    <scope>NUCLEOTIDE SEQUENCE</scope>
    <source>
        <strain evidence="3">IBT 12815</strain>
    </source>
</reference>
<comment type="similarity">
    <text evidence="2">Belongs to the ustYa family.</text>
</comment>
<dbReference type="RefSeq" id="XP_056750166.1">
    <property type="nucleotide sequence ID" value="XM_056901498.1"/>
</dbReference>
<comment type="caution">
    <text evidence="3">The sequence shown here is derived from an EMBL/GenBank/DDBJ whole genome shotgun (WGS) entry which is preliminary data.</text>
</comment>
<gene>
    <name evidence="3" type="ORF">N7537_010444</name>
</gene>
<name>A0AAD6DUL7_9EURO</name>
<evidence type="ECO:0000256" key="2">
    <source>
        <dbReference type="ARBA" id="ARBA00035112"/>
    </source>
</evidence>
<dbReference type="GeneID" id="81591740"/>
<proteinExistence type="inferred from homology"/>
<evidence type="ECO:0000256" key="1">
    <source>
        <dbReference type="ARBA" id="ARBA00004685"/>
    </source>
</evidence>
<sequence>MLIRRSAPAELLIRHKNIVFSTGLGAELTEYQGAPTAKNNQAWSDLYNFGISRISKVDAARLANKTVPIPDDPGQYAVSLDVFHQLHCLNMVRKRVWSTEVYLSEDELMGIEHIDHCIDTIRQSLMCSVDVTPLPWVWVEKDQMAKEVAAVLHTCRDFDAVRQWALEHHILTFDRTVHVHDDLADQPRDLLD</sequence>
<dbReference type="GO" id="GO:0043386">
    <property type="term" value="P:mycotoxin biosynthetic process"/>
    <property type="evidence" value="ECO:0007669"/>
    <property type="project" value="InterPro"/>
</dbReference>
<accession>A0AAD6DUL7</accession>
<dbReference type="InterPro" id="IPR021765">
    <property type="entry name" value="UstYa-like"/>
</dbReference>
<keyword evidence="4" id="KW-1185">Reference proteome</keyword>